<sequence>MSVDPVCGMSVDPQRAKYKTIYRGKAYYFCSKWCMEEFEKNPEYYLLRGPRGMPSRNHSE</sequence>
<feature type="domain" description="TRASH" evidence="1">
    <location>
        <begin position="4"/>
        <end position="42"/>
    </location>
</feature>
<comment type="caution">
    <text evidence="2">The sequence shown here is derived from an EMBL/GenBank/DDBJ whole genome shotgun (WGS) entry which is preliminary data.</text>
</comment>
<dbReference type="Gene3D" id="1.10.620.20">
    <property type="entry name" value="Ribonucleotide Reductase, subunit A"/>
    <property type="match status" value="1"/>
</dbReference>
<dbReference type="SMART" id="SM00746">
    <property type="entry name" value="TRASH"/>
    <property type="match status" value="1"/>
</dbReference>
<dbReference type="InterPro" id="IPR011017">
    <property type="entry name" value="TRASH_dom"/>
</dbReference>
<name>A0A7J3ZJ95_9CREN</name>
<dbReference type="SUPFAM" id="SSF47240">
    <property type="entry name" value="Ferritin-like"/>
    <property type="match status" value="1"/>
</dbReference>
<dbReference type="InterPro" id="IPR009078">
    <property type="entry name" value="Ferritin-like_SF"/>
</dbReference>
<proteinExistence type="predicted"/>
<dbReference type="GO" id="GO:0016491">
    <property type="term" value="F:oxidoreductase activity"/>
    <property type="evidence" value="ECO:0007669"/>
    <property type="project" value="InterPro"/>
</dbReference>
<dbReference type="InterPro" id="IPR012348">
    <property type="entry name" value="RNR-like"/>
</dbReference>
<evidence type="ECO:0000259" key="1">
    <source>
        <dbReference type="SMART" id="SM00746"/>
    </source>
</evidence>
<accession>A0A7J3ZJ95</accession>
<dbReference type="InterPro" id="IPR007029">
    <property type="entry name" value="YHS_dom"/>
</dbReference>
<dbReference type="AlphaFoldDB" id="A0A7J3ZJ95"/>
<evidence type="ECO:0000313" key="2">
    <source>
        <dbReference type="EMBL" id="HHQ80133.1"/>
    </source>
</evidence>
<reference evidence="2" key="1">
    <citation type="journal article" date="2020" name="mSystems">
        <title>Genome- and Community-Level Interaction Insights into Carbon Utilization and Element Cycling Functions of Hydrothermarchaeota in Hydrothermal Sediment.</title>
        <authorList>
            <person name="Zhou Z."/>
            <person name="Liu Y."/>
            <person name="Xu W."/>
            <person name="Pan J."/>
            <person name="Luo Z.H."/>
            <person name="Li M."/>
        </authorList>
    </citation>
    <scope>NUCLEOTIDE SEQUENCE [LARGE SCALE GENOMIC DNA]</scope>
    <source>
        <strain evidence="2">SpSt-1116</strain>
    </source>
</reference>
<dbReference type="Pfam" id="PF04945">
    <property type="entry name" value="YHS"/>
    <property type="match status" value="1"/>
</dbReference>
<gene>
    <name evidence="2" type="ORF">ENM78_01520</name>
</gene>
<protein>
    <submittedName>
        <fullName evidence="2">YHS domain-containing protein</fullName>
    </submittedName>
</protein>
<dbReference type="EMBL" id="DRZC01000020">
    <property type="protein sequence ID" value="HHQ80133.1"/>
    <property type="molecule type" value="Genomic_DNA"/>
</dbReference>
<organism evidence="2">
    <name type="scientific">Fervidicoccus fontis</name>
    <dbReference type="NCBI Taxonomy" id="683846"/>
    <lineage>
        <taxon>Archaea</taxon>
        <taxon>Thermoproteota</taxon>
        <taxon>Thermoprotei</taxon>
        <taxon>Fervidicoccales</taxon>
        <taxon>Fervidicoccaceae</taxon>
        <taxon>Fervidicoccus</taxon>
    </lineage>
</organism>